<evidence type="ECO:0000313" key="3">
    <source>
        <dbReference type="Proteomes" id="UP000183945"/>
    </source>
</evidence>
<sequence>MKKYQIEIKWGVIFFVLMVIWTYLEKLLGWHNEHIDKQALYTNFFGFIAIVVYFLAIRDKKQTIFHGKMSWKQGFVSGIILSVVIALLSPLHQVIAHKLISPDFFNNIIDYNVDAERMSQEDAEAFFNLNSYIVQGISNALTMGVITSALVALVLKRK</sequence>
<dbReference type="RefSeq" id="WP_072875989.1">
    <property type="nucleotide sequence ID" value="NZ_FQVT01000001.1"/>
</dbReference>
<dbReference type="AlphaFoldDB" id="A0A1M5C273"/>
<evidence type="ECO:0000313" key="2">
    <source>
        <dbReference type="EMBL" id="SHF48717.1"/>
    </source>
</evidence>
<name>A0A1M5C273_SALEC</name>
<gene>
    <name evidence="2" type="ORF">SAMN05444483_101297</name>
</gene>
<keyword evidence="1" id="KW-1133">Transmembrane helix</keyword>
<dbReference type="EMBL" id="FQVT01000001">
    <property type="protein sequence ID" value="SHF48717.1"/>
    <property type="molecule type" value="Genomic_DNA"/>
</dbReference>
<dbReference type="Pfam" id="PF13858">
    <property type="entry name" value="DUF4199"/>
    <property type="match status" value="1"/>
</dbReference>
<dbReference type="OrthoDB" id="5766000at2"/>
<feature type="transmembrane region" description="Helical" evidence="1">
    <location>
        <begin position="7"/>
        <end position="24"/>
    </location>
</feature>
<keyword evidence="1" id="KW-0812">Transmembrane</keyword>
<proteinExistence type="predicted"/>
<keyword evidence="1" id="KW-0472">Membrane</keyword>
<dbReference type="STRING" id="1073325.SAMN05444483_101297"/>
<feature type="transmembrane region" description="Helical" evidence="1">
    <location>
        <begin position="39"/>
        <end position="56"/>
    </location>
</feature>
<evidence type="ECO:0008006" key="4">
    <source>
        <dbReference type="Google" id="ProtNLM"/>
    </source>
</evidence>
<evidence type="ECO:0000256" key="1">
    <source>
        <dbReference type="SAM" id="Phobius"/>
    </source>
</evidence>
<feature type="transmembrane region" description="Helical" evidence="1">
    <location>
        <begin position="76"/>
        <end position="95"/>
    </location>
</feature>
<feature type="transmembrane region" description="Helical" evidence="1">
    <location>
        <begin position="132"/>
        <end position="155"/>
    </location>
</feature>
<protein>
    <recommendedName>
        <fullName evidence="4">DUF4199 domain-containing protein</fullName>
    </recommendedName>
</protein>
<accession>A0A1M5C273</accession>
<dbReference type="Proteomes" id="UP000183945">
    <property type="component" value="Unassembled WGS sequence"/>
</dbReference>
<keyword evidence="3" id="KW-1185">Reference proteome</keyword>
<dbReference type="InterPro" id="IPR025250">
    <property type="entry name" value="DUF4199"/>
</dbReference>
<organism evidence="2 3">
    <name type="scientific">Salegentibacter echinorum</name>
    <dbReference type="NCBI Taxonomy" id="1073325"/>
    <lineage>
        <taxon>Bacteria</taxon>
        <taxon>Pseudomonadati</taxon>
        <taxon>Bacteroidota</taxon>
        <taxon>Flavobacteriia</taxon>
        <taxon>Flavobacteriales</taxon>
        <taxon>Flavobacteriaceae</taxon>
        <taxon>Salegentibacter</taxon>
    </lineage>
</organism>
<reference evidence="3" key="1">
    <citation type="submission" date="2016-11" db="EMBL/GenBank/DDBJ databases">
        <authorList>
            <person name="Varghese N."/>
            <person name="Submissions S."/>
        </authorList>
    </citation>
    <scope>NUCLEOTIDE SEQUENCE [LARGE SCALE GENOMIC DNA]</scope>
    <source>
        <strain evidence="3">DSM 24579</strain>
    </source>
</reference>